<dbReference type="PANTHER" id="PTHR30486">
    <property type="entry name" value="TWITCHING MOTILITY PROTEIN PILT"/>
    <property type="match status" value="1"/>
</dbReference>
<dbReference type="PANTHER" id="PTHR30486:SF6">
    <property type="entry name" value="TYPE IV PILUS RETRACTATION ATPASE PILT"/>
    <property type="match status" value="1"/>
</dbReference>
<evidence type="ECO:0000313" key="3">
    <source>
        <dbReference type="EMBL" id="CAB4347666.1"/>
    </source>
</evidence>
<dbReference type="InterPro" id="IPR027417">
    <property type="entry name" value="P-loop_NTPase"/>
</dbReference>
<sequence length="378" mass="40962">MSRRYSEQIDQIAGRLHSLLLDEARDGAVAADMPARIAGLVDHRAGALSADSRALIAQRIAERALGAGPLEALLRDSHVDEILVSGTDLVWVERGGRLIRTEARFESEDQLRLTIERLLAPAGRRVDEAEPLCDARLPDGSRVNVVLPPLAVDGPALSIRRFRPRGLSAAQLIELGSWSPELVELLTDAVERRRNILVCGGTGSGKTTTLAAIAGLFDSDERVVTIEDTAELRLELAHVVRLEGRPASVDGRSEVTIRMLVRNALRMRPDRIIVGEVRGAEALDMLIALATGHDGSLTTIHAGSPDQALRRLETLALMADVGLPHAAIRSQVVEAIDLVVLQIRDASGLRRVAQVDRVVDTEGPVRTEMIYPASRVKS</sequence>
<dbReference type="GO" id="GO:0016887">
    <property type="term" value="F:ATP hydrolysis activity"/>
    <property type="evidence" value="ECO:0007669"/>
    <property type="project" value="InterPro"/>
</dbReference>
<feature type="domain" description="AAA+ ATPase" evidence="2">
    <location>
        <begin position="192"/>
        <end position="313"/>
    </location>
</feature>
<gene>
    <name evidence="3" type="ORF">UFOPK3522_01798</name>
</gene>
<accession>A0A6J6A2E9</accession>
<dbReference type="Pfam" id="PF00437">
    <property type="entry name" value="T2SSE"/>
    <property type="match status" value="1"/>
</dbReference>
<evidence type="ECO:0000259" key="2">
    <source>
        <dbReference type="SMART" id="SM00382"/>
    </source>
</evidence>
<organism evidence="3">
    <name type="scientific">freshwater metagenome</name>
    <dbReference type="NCBI Taxonomy" id="449393"/>
    <lineage>
        <taxon>unclassified sequences</taxon>
        <taxon>metagenomes</taxon>
        <taxon>ecological metagenomes</taxon>
    </lineage>
</organism>
<dbReference type="InterPro" id="IPR001482">
    <property type="entry name" value="T2SS/T4SS_dom"/>
</dbReference>
<evidence type="ECO:0000256" key="1">
    <source>
        <dbReference type="ARBA" id="ARBA00006611"/>
    </source>
</evidence>
<dbReference type="InterPro" id="IPR003593">
    <property type="entry name" value="AAA+_ATPase"/>
</dbReference>
<reference evidence="3" key="1">
    <citation type="submission" date="2020-05" db="EMBL/GenBank/DDBJ databases">
        <authorList>
            <person name="Chiriac C."/>
            <person name="Salcher M."/>
            <person name="Ghai R."/>
            <person name="Kavagutti S V."/>
        </authorList>
    </citation>
    <scope>NUCLEOTIDE SEQUENCE</scope>
</reference>
<comment type="similarity">
    <text evidence="1">Belongs to the GSP E family.</text>
</comment>
<name>A0A6J6A2E9_9ZZZZ</name>
<dbReference type="CDD" id="cd01130">
    <property type="entry name" value="VirB11-like_ATPase"/>
    <property type="match status" value="1"/>
</dbReference>
<protein>
    <submittedName>
        <fullName evidence="3">Unannotated protein</fullName>
    </submittedName>
</protein>
<proteinExistence type="inferred from homology"/>
<dbReference type="Gene3D" id="3.40.50.300">
    <property type="entry name" value="P-loop containing nucleotide triphosphate hydrolases"/>
    <property type="match status" value="1"/>
</dbReference>
<dbReference type="InterPro" id="IPR050921">
    <property type="entry name" value="T4SS_GSP_E_ATPase"/>
</dbReference>
<dbReference type="AlphaFoldDB" id="A0A6J6A2E9"/>
<dbReference type="SUPFAM" id="SSF52540">
    <property type="entry name" value="P-loop containing nucleoside triphosphate hydrolases"/>
    <property type="match status" value="1"/>
</dbReference>
<dbReference type="EMBL" id="CAESAO010000253">
    <property type="protein sequence ID" value="CAB4347666.1"/>
    <property type="molecule type" value="Genomic_DNA"/>
</dbReference>
<dbReference type="SMART" id="SM00382">
    <property type="entry name" value="AAA"/>
    <property type="match status" value="1"/>
</dbReference>
<dbReference type="Gene3D" id="3.30.450.380">
    <property type="match status" value="1"/>
</dbReference>